<sequence length="294" mass="32111">MTAEESLRAGDLDACLKQLQNQVRNDPANASYRVFLFQLLAVQGAWERALTQLNVVGDLDAAALPMVQLYRDALQCEALREDVFAGRRAPLIFGEPTAWLALLIEALRLDGAGDFKAAAACRANALETARPTAGTLNNEPFAWLADADARLGPTLEVILNGRYYWVPFERIHRIELEAPGDLRDRVWMPAVFTWANEGQAAGLIPVRYPGTLAANAADAARGRTDNALALARATEWVEGGIEAGAGEFDEARPLGQRMFTTDENDYALFDVRTLVLDAVACTGEVTPERAQDHD</sequence>
<proteinExistence type="predicted"/>
<evidence type="ECO:0000313" key="1">
    <source>
        <dbReference type="EMBL" id="MCG5072635.1"/>
    </source>
</evidence>
<dbReference type="InterPro" id="IPR009211">
    <property type="entry name" value="TagJ"/>
</dbReference>
<name>A0A9X1RLE1_9BURK</name>
<dbReference type="Gene3D" id="1.25.40.10">
    <property type="entry name" value="Tetratricopeptide repeat domain"/>
    <property type="match status" value="1"/>
</dbReference>
<reference evidence="1" key="1">
    <citation type="submission" date="2022-01" db="EMBL/GenBank/DDBJ databases">
        <title>Genome sequence and assembly of Parabukholderia sp. RG36.</title>
        <authorList>
            <person name="Chhetri G."/>
        </authorList>
    </citation>
    <scope>NUCLEOTIDE SEQUENCE</scope>
    <source>
        <strain evidence="1">RG36</strain>
    </source>
</reference>
<dbReference type="PIRSF" id="PIRSF029288">
    <property type="entry name" value="SciE_ImpE"/>
    <property type="match status" value="1"/>
</dbReference>
<comment type="caution">
    <text evidence="1">The sequence shown here is derived from an EMBL/GenBank/DDBJ whole genome shotgun (WGS) entry which is preliminary data.</text>
</comment>
<dbReference type="EMBL" id="JAKLJA010000002">
    <property type="protein sequence ID" value="MCG5072635.1"/>
    <property type="molecule type" value="Genomic_DNA"/>
</dbReference>
<protein>
    <submittedName>
        <fullName evidence="1">Virulence protein SciE type</fullName>
    </submittedName>
</protein>
<evidence type="ECO:0000313" key="2">
    <source>
        <dbReference type="Proteomes" id="UP001139308"/>
    </source>
</evidence>
<dbReference type="Pfam" id="PF07024">
    <property type="entry name" value="ImpE"/>
    <property type="match status" value="1"/>
</dbReference>
<dbReference type="AlphaFoldDB" id="A0A9X1RLE1"/>
<dbReference type="RefSeq" id="WP_238462376.1">
    <property type="nucleotide sequence ID" value="NZ_JAKLJA010000002.1"/>
</dbReference>
<keyword evidence="2" id="KW-1185">Reference proteome</keyword>
<dbReference type="Proteomes" id="UP001139308">
    <property type="component" value="Unassembled WGS sequence"/>
</dbReference>
<organism evidence="1 2">
    <name type="scientific">Paraburkholderia tagetis</name>
    <dbReference type="NCBI Taxonomy" id="2913261"/>
    <lineage>
        <taxon>Bacteria</taxon>
        <taxon>Pseudomonadati</taxon>
        <taxon>Pseudomonadota</taxon>
        <taxon>Betaproteobacteria</taxon>
        <taxon>Burkholderiales</taxon>
        <taxon>Burkholderiaceae</taxon>
        <taxon>Paraburkholderia</taxon>
    </lineage>
</organism>
<dbReference type="InterPro" id="IPR011990">
    <property type="entry name" value="TPR-like_helical_dom_sf"/>
</dbReference>
<accession>A0A9X1RLE1</accession>
<gene>
    <name evidence="1" type="ORF">L5014_04540</name>
</gene>
<dbReference type="SUPFAM" id="SSF144059">
    <property type="entry name" value="ImpE-like"/>
    <property type="match status" value="1"/>
</dbReference>